<evidence type="ECO:0000313" key="2">
    <source>
        <dbReference type="EMBL" id="KAI5316577.1"/>
    </source>
</evidence>
<feature type="region of interest" description="Disordered" evidence="1">
    <location>
        <begin position="1"/>
        <end position="72"/>
    </location>
</feature>
<evidence type="ECO:0000313" key="3">
    <source>
        <dbReference type="Proteomes" id="UP001054821"/>
    </source>
</evidence>
<gene>
    <name evidence="2" type="ORF">L3X38_036284</name>
</gene>
<dbReference type="EMBL" id="JAJFAZ020000007">
    <property type="protein sequence ID" value="KAI5316577.1"/>
    <property type="molecule type" value="Genomic_DNA"/>
</dbReference>
<protein>
    <submittedName>
        <fullName evidence="2">Uncharacterized protein</fullName>
    </submittedName>
</protein>
<sequence>MTETTSSSNPSHLPPPAAADSPEFGEEAADVARSSQPPISLLRPLFQSIQAPGARQTRRRDFQKSPVSSDHK</sequence>
<comment type="caution">
    <text evidence="2">The sequence shown here is derived from an EMBL/GenBank/DDBJ whole genome shotgun (WGS) entry which is preliminary data.</text>
</comment>
<reference evidence="2 3" key="1">
    <citation type="journal article" date="2022" name="G3 (Bethesda)">
        <title>Whole-genome sequence and methylome profiling of the almond [Prunus dulcis (Mill.) D.A. Webb] cultivar 'Nonpareil'.</title>
        <authorList>
            <person name="D'Amico-Willman K.M."/>
            <person name="Ouma W.Z."/>
            <person name="Meulia T."/>
            <person name="Sideli G.M."/>
            <person name="Gradziel T.M."/>
            <person name="Fresnedo-Ramirez J."/>
        </authorList>
    </citation>
    <scope>NUCLEOTIDE SEQUENCE [LARGE SCALE GENOMIC DNA]</scope>
    <source>
        <strain evidence="2">Clone GOH B32 T37-40</strain>
    </source>
</reference>
<dbReference type="AlphaFoldDB" id="A0AAD4V397"/>
<name>A0AAD4V397_PRUDU</name>
<feature type="compositionally biased region" description="Basic and acidic residues" evidence="1">
    <location>
        <begin position="59"/>
        <end position="72"/>
    </location>
</feature>
<feature type="compositionally biased region" description="Polar residues" evidence="1">
    <location>
        <begin position="1"/>
        <end position="11"/>
    </location>
</feature>
<accession>A0AAD4V397</accession>
<dbReference type="Proteomes" id="UP001054821">
    <property type="component" value="Chromosome 7"/>
</dbReference>
<organism evidence="2 3">
    <name type="scientific">Prunus dulcis</name>
    <name type="common">Almond</name>
    <name type="synonym">Amygdalus dulcis</name>
    <dbReference type="NCBI Taxonomy" id="3755"/>
    <lineage>
        <taxon>Eukaryota</taxon>
        <taxon>Viridiplantae</taxon>
        <taxon>Streptophyta</taxon>
        <taxon>Embryophyta</taxon>
        <taxon>Tracheophyta</taxon>
        <taxon>Spermatophyta</taxon>
        <taxon>Magnoliopsida</taxon>
        <taxon>eudicotyledons</taxon>
        <taxon>Gunneridae</taxon>
        <taxon>Pentapetalae</taxon>
        <taxon>rosids</taxon>
        <taxon>fabids</taxon>
        <taxon>Rosales</taxon>
        <taxon>Rosaceae</taxon>
        <taxon>Amygdaloideae</taxon>
        <taxon>Amygdaleae</taxon>
        <taxon>Prunus</taxon>
    </lineage>
</organism>
<keyword evidence="3" id="KW-1185">Reference proteome</keyword>
<proteinExistence type="predicted"/>
<evidence type="ECO:0000256" key="1">
    <source>
        <dbReference type="SAM" id="MobiDB-lite"/>
    </source>
</evidence>